<dbReference type="Proteomes" id="UP001212997">
    <property type="component" value="Unassembled WGS sequence"/>
</dbReference>
<evidence type="ECO:0000256" key="2">
    <source>
        <dbReference type="ARBA" id="ARBA00007861"/>
    </source>
</evidence>
<evidence type="ECO:0000313" key="6">
    <source>
        <dbReference type="EMBL" id="KAJ3485694.1"/>
    </source>
</evidence>
<feature type="compositionally biased region" description="Basic and acidic residues" evidence="5">
    <location>
        <begin position="384"/>
        <end position="399"/>
    </location>
</feature>
<protein>
    <recommendedName>
        <fullName evidence="4">Ribosome biogenesis protein NSA1</fullName>
    </recommendedName>
</protein>
<dbReference type="PANTHER" id="PTHR16038">
    <property type="entry name" value="NOP SEVEN ASSOCIATED PROTEIN 1"/>
    <property type="match status" value="1"/>
</dbReference>
<dbReference type="SUPFAM" id="SSF50978">
    <property type="entry name" value="WD40 repeat-like"/>
    <property type="match status" value="1"/>
</dbReference>
<comment type="similarity">
    <text evidence="2">Belongs to the NSA1 family.</text>
</comment>
<dbReference type="InterPro" id="IPR036322">
    <property type="entry name" value="WD40_repeat_dom_sf"/>
</dbReference>
<evidence type="ECO:0000313" key="7">
    <source>
        <dbReference type="Proteomes" id="UP001212997"/>
    </source>
</evidence>
<dbReference type="AlphaFoldDB" id="A0AAD5V4B9"/>
<name>A0AAD5V4B9_9APHY</name>
<evidence type="ECO:0000256" key="5">
    <source>
        <dbReference type="SAM" id="MobiDB-lite"/>
    </source>
</evidence>
<gene>
    <name evidence="6" type="ORF">NLI96_g4784</name>
</gene>
<dbReference type="EMBL" id="JANAWD010000145">
    <property type="protein sequence ID" value="KAJ3485694.1"/>
    <property type="molecule type" value="Genomic_DNA"/>
</dbReference>
<dbReference type="GO" id="GO:0005730">
    <property type="term" value="C:nucleolus"/>
    <property type="evidence" value="ECO:0007669"/>
    <property type="project" value="InterPro"/>
</dbReference>
<dbReference type="Gene3D" id="2.130.10.10">
    <property type="entry name" value="YVTN repeat-like/Quinoprotein amine dehydrogenase"/>
    <property type="match status" value="1"/>
</dbReference>
<comment type="caution">
    <text evidence="6">The sequence shown here is derived from an EMBL/GenBank/DDBJ whole genome shotgun (WGS) entry which is preliminary data.</text>
</comment>
<feature type="region of interest" description="Disordered" evidence="5">
    <location>
        <begin position="363"/>
        <end position="406"/>
    </location>
</feature>
<accession>A0AAD5V4B9</accession>
<organism evidence="6 7">
    <name type="scientific">Meripilus lineatus</name>
    <dbReference type="NCBI Taxonomy" id="2056292"/>
    <lineage>
        <taxon>Eukaryota</taxon>
        <taxon>Fungi</taxon>
        <taxon>Dikarya</taxon>
        <taxon>Basidiomycota</taxon>
        <taxon>Agaricomycotina</taxon>
        <taxon>Agaricomycetes</taxon>
        <taxon>Polyporales</taxon>
        <taxon>Meripilaceae</taxon>
        <taxon>Meripilus</taxon>
    </lineage>
</organism>
<proteinExistence type="inferred from homology"/>
<dbReference type="CDD" id="cd22857">
    <property type="entry name" value="WDR74"/>
    <property type="match status" value="1"/>
</dbReference>
<comment type="function">
    <text evidence="1">Involved in the biogenesis of the 60S ribosomal subunit.</text>
</comment>
<dbReference type="GO" id="GO:0030687">
    <property type="term" value="C:preribosome, large subunit precursor"/>
    <property type="evidence" value="ECO:0007669"/>
    <property type="project" value="TreeGrafter"/>
</dbReference>
<keyword evidence="7" id="KW-1185">Reference proteome</keyword>
<dbReference type="InterPro" id="IPR037379">
    <property type="entry name" value="WDR74/Nsa1"/>
</dbReference>
<dbReference type="PANTHER" id="PTHR16038:SF4">
    <property type="entry name" value="WD REPEAT-CONTAINING PROTEIN 74"/>
    <property type="match status" value="1"/>
</dbReference>
<evidence type="ECO:0000256" key="1">
    <source>
        <dbReference type="ARBA" id="ARBA00002889"/>
    </source>
</evidence>
<sequence length="406" mass="44473">MHSYIVGDDLGAIKRVTYTRKDNSTWQPDTTSLSRGSSKLHAIQKLTIFKQDSETLLAVARANGEASVSSFTDERIELVAEWKETRLKDGQEFVGLAAGSRGIYSCTSNGALRLTKPGDDGNFASELASLPMRLSEWRLSSNEEVFAYAGDEVELSVWNSETAFSTNPGEIPTSDASAKKRKRGDQLLPGEIWRAKNLPNDSLNLRQPVRNSALAFLQPSSTSSQHHILVGTQLGDVRRYDTRAARRPVANWVGIAKAGGVGVVEKGCSENEAFVSDKGCNLFALDLRNGKVSFSYKGLSGAISSVAPSPSFLATASQDRFLRLHSTFPPPKQPADQQENKGQVLDKLYMKVAPTVVVLEQAEEPLETTHASLEGDGDQDDDVWDKMEDAEVESDGEHRISRKRKI</sequence>
<evidence type="ECO:0000256" key="4">
    <source>
        <dbReference type="ARBA" id="ARBA00014234"/>
    </source>
</evidence>
<comment type="subunit">
    <text evidence="3">Component of the pre-66S ribosomal particle.</text>
</comment>
<dbReference type="GO" id="GO:0042273">
    <property type="term" value="P:ribosomal large subunit biogenesis"/>
    <property type="evidence" value="ECO:0007669"/>
    <property type="project" value="InterPro"/>
</dbReference>
<reference evidence="6" key="1">
    <citation type="submission" date="2022-07" db="EMBL/GenBank/DDBJ databases">
        <title>Genome Sequence of Physisporinus lineatus.</title>
        <authorList>
            <person name="Buettner E."/>
        </authorList>
    </citation>
    <scope>NUCLEOTIDE SEQUENCE</scope>
    <source>
        <strain evidence="6">VT162</strain>
    </source>
</reference>
<evidence type="ECO:0000256" key="3">
    <source>
        <dbReference type="ARBA" id="ARBA00011187"/>
    </source>
</evidence>
<dbReference type="InterPro" id="IPR015943">
    <property type="entry name" value="WD40/YVTN_repeat-like_dom_sf"/>
</dbReference>